<dbReference type="EMBL" id="JADCUA010000012">
    <property type="protein sequence ID" value="KAH9835755.1"/>
    <property type="molecule type" value="Genomic_DNA"/>
</dbReference>
<feature type="compositionally biased region" description="Pro residues" evidence="3">
    <location>
        <begin position="251"/>
        <end position="264"/>
    </location>
</feature>
<name>A0ABQ8KEZ5_9APHY</name>
<dbReference type="PANTHER" id="PTHR11364:SF27">
    <property type="entry name" value="SULFURTRANSFERASE"/>
    <property type="match status" value="1"/>
</dbReference>
<evidence type="ECO:0000313" key="6">
    <source>
        <dbReference type="Proteomes" id="UP000814176"/>
    </source>
</evidence>
<dbReference type="SMART" id="SM00450">
    <property type="entry name" value="RHOD"/>
    <property type="match status" value="2"/>
</dbReference>
<proteinExistence type="predicted"/>
<reference evidence="5 6" key="1">
    <citation type="journal article" date="2021" name="Environ. Microbiol.">
        <title>Gene family expansions and transcriptome signatures uncover fungal adaptations to wood decay.</title>
        <authorList>
            <person name="Hage H."/>
            <person name="Miyauchi S."/>
            <person name="Viragh M."/>
            <person name="Drula E."/>
            <person name="Min B."/>
            <person name="Chaduli D."/>
            <person name="Navarro D."/>
            <person name="Favel A."/>
            <person name="Norest M."/>
            <person name="Lesage-Meessen L."/>
            <person name="Balint B."/>
            <person name="Merenyi Z."/>
            <person name="de Eugenio L."/>
            <person name="Morin E."/>
            <person name="Martinez A.T."/>
            <person name="Baldrian P."/>
            <person name="Stursova M."/>
            <person name="Martinez M.J."/>
            <person name="Novotny C."/>
            <person name="Magnuson J.K."/>
            <person name="Spatafora J.W."/>
            <person name="Maurice S."/>
            <person name="Pangilinan J."/>
            <person name="Andreopoulos W."/>
            <person name="LaButti K."/>
            <person name="Hundley H."/>
            <person name="Na H."/>
            <person name="Kuo A."/>
            <person name="Barry K."/>
            <person name="Lipzen A."/>
            <person name="Henrissat B."/>
            <person name="Riley R."/>
            <person name="Ahrendt S."/>
            <person name="Nagy L.G."/>
            <person name="Grigoriev I.V."/>
            <person name="Martin F."/>
            <person name="Rosso M.N."/>
        </authorList>
    </citation>
    <scope>NUCLEOTIDE SEQUENCE [LARGE SCALE GENOMIC DNA]</scope>
    <source>
        <strain evidence="5 6">CIRM-BRFM 1785</strain>
    </source>
</reference>
<dbReference type="InterPro" id="IPR036873">
    <property type="entry name" value="Rhodanese-like_dom_sf"/>
</dbReference>
<dbReference type="InterPro" id="IPR045078">
    <property type="entry name" value="TST/MPST-like"/>
</dbReference>
<dbReference type="Pfam" id="PF00581">
    <property type="entry name" value="Rhodanese"/>
    <property type="match status" value="1"/>
</dbReference>
<evidence type="ECO:0000256" key="1">
    <source>
        <dbReference type="ARBA" id="ARBA00022679"/>
    </source>
</evidence>
<feature type="domain" description="Rhodanese" evidence="4">
    <location>
        <begin position="45"/>
        <end position="163"/>
    </location>
</feature>
<dbReference type="GeneID" id="72009716"/>
<keyword evidence="1" id="KW-0808">Transferase</keyword>
<dbReference type="PANTHER" id="PTHR11364">
    <property type="entry name" value="THIOSULFATE SULFERTANSFERASE"/>
    <property type="match status" value="1"/>
</dbReference>
<feature type="domain" description="Rhodanese" evidence="4">
    <location>
        <begin position="206"/>
        <end position="378"/>
    </location>
</feature>
<evidence type="ECO:0000313" key="5">
    <source>
        <dbReference type="EMBL" id="KAH9835755.1"/>
    </source>
</evidence>
<feature type="region of interest" description="Disordered" evidence="3">
    <location>
        <begin position="251"/>
        <end position="295"/>
    </location>
</feature>
<comment type="caution">
    <text evidence="5">The sequence shown here is derived from an EMBL/GenBank/DDBJ whole genome shotgun (WGS) entry which is preliminary data.</text>
</comment>
<dbReference type="SUPFAM" id="SSF52821">
    <property type="entry name" value="Rhodanese/Cell cycle control phosphatase"/>
    <property type="match status" value="3"/>
</dbReference>
<gene>
    <name evidence="5" type="ORF">C8Q71DRAFT_908166</name>
</gene>
<accession>A0ABQ8KEZ5</accession>
<dbReference type="Gene3D" id="3.40.250.10">
    <property type="entry name" value="Rhodanese-like domain"/>
    <property type="match status" value="2"/>
</dbReference>
<keyword evidence="6" id="KW-1185">Reference proteome</keyword>
<dbReference type="InterPro" id="IPR001763">
    <property type="entry name" value="Rhodanese-like_dom"/>
</dbReference>
<dbReference type="RefSeq" id="XP_047778132.1">
    <property type="nucleotide sequence ID" value="XM_047928984.1"/>
</dbReference>
<sequence>MLARALLSPRTSLRALAGSARARSSSVFGDACPLALTPAQLRGLAPGSVSILDASWHMPNSPRSPRSEHLQMRIPGAQFLDLDDVASQHPLALKHMMPSPDVFAKACENYGITPESHVVIYDTHGVFSSPRALYMFRAFGHHRSSILDGGLPAWIAHGCPTNKGDPDPVQKVTYPVPKLDDRVVRSYEQIVANSALDPSRDNLADIVLDARSQDRYLGTAPEPRAGLSSGHIPHSFSLPFTSLLNTTPMPSPAPLTSLPVPPSATAPALSAHPPQLGSEPARQPEPQPPQGDFPWVLPEQYATLKTSTQILSVLEDALGKERLEAVLEGRQGVVASCGSGMTAGVVWLALQMVGVKGSPAIYDESWTGYAMRPESKIEKAQ</sequence>
<evidence type="ECO:0000256" key="3">
    <source>
        <dbReference type="SAM" id="MobiDB-lite"/>
    </source>
</evidence>
<evidence type="ECO:0000259" key="4">
    <source>
        <dbReference type="PROSITE" id="PS50206"/>
    </source>
</evidence>
<evidence type="ECO:0000256" key="2">
    <source>
        <dbReference type="ARBA" id="ARBA00022737"/>
    </source>
</evidence>
<protein>
    <submittedName>
        <fullName evidence="5">Rhodanese-like protein</fullName>
    </submittedName>
</protein>
<dbReference type="PROSITE" id="PS50206">
    <property type="entry name" value="RHODANESE_3"/>
    <property type="match status" value="2"/>
</dbReference>
<dbReference type="Proteomes" id="UP000814176">
    <property type="component" value="Unassembled WGS sequence"/>
</dbReference>
<organism evidence="5 6">
    <name type="scientific">Rhodofomes roseus</name>
    <dbReference type="NCBI Taxonomy" id="34475"/>
    <lineage>
        <taxon>Eukaryota</taxon>
        <taxon>Fungi</taxon>
        <taxon>Dikarya</taxon>
        <taxon>Basidiomycota</taxon>
        <taxon>Agaricomycotina</taxon>
        <taxon>Agaricomycetes</taxon>
        <taxon>Polyporales</taxon>
        <taxon>Rhodofomes</taxon>
    </lineage>
</organism>
<keyword evidence="2" id="KW-0677">Repeat</keyword>
<dbReference type="CDD" id="cd01448">
    <property type="entry name" value="TST_Repeat_1"/>
    <property type="match status" value="1"/>
</dbReference>